<dbReference type="SUPFAM" id="SSF48452">
    <property type="entry name" value="TPR-like"/>
    <property type="match status" value="1"/>
</dbReference>
<dbReference type="Gene3D" id="6.10.140.2220">
    <property type="match status" value="1"/>
</dbReference>
<evidence type="ECO:0000256" key="8">
    <source>
        <dbReference type="ARBA" id="ARBA00048985"/>
    </source>
</evidence>
<dbReference type="AlphaFoldDB" id="A0AAV2RYM7"/>
<dbReference type="Gene3D" id="2.170.270.10">
    <property type="entry name" value="SET domain"/>
    <property type="match status" value="1"/>
</dbReference>
<dbReference type="InterPro" id="IPR052097">
    <property type="entry name" value="SET-MYND_domain_protein"/>
</dbReference>
<evidence type="ECO:0000313" key="11">
    <source>
        <dbReference type="Proteomes" id="UP001497623"/>
    </source>
</evidence>
<dbReference type="InterPro" id="IPR001214">
    <property type="entry name" value="SET_dom"/>
</dbReference>
<evidence type="ECO:0000256" key="1">
    <source>
        <dbReference type="ARBA" id="ARBA00004123"/>
    </source>
</evidence>
<dbReference type="Gene3D" id="1.25.40.10">
    <property type="entry name" value="Tetratricopeptide repeat domain"/>
    <property type="match status" value="1"/>
</dbReference>
<dbReference type="PANTHER" id="PTHR46165:SF2">
    <property type="entry name" value="SET AND MYND DOMAIN-CONTAINING PROTEIN 4"/>
    <property type="match status" value="1"/>
</dbReference>
<keyword evidence="7" id="KW-0539">Nucleus</keyword>
<comment type="subcellular location">
    <subcellularLocation>
        <location evidence="2">Cytoplasm</location>
    </subcellularLocation>
    <subcellularLocation>
        <location evidence="1">Nucleus</location>
    </subcellularLocation>
</comment>
<evidence type="ECO:0000256" key="5">
    <source>
        <dbReference type="ARBA" id="ARBA00022679"/>
    </source>
</evidence>
<keyword evidence="11" id="KW-1185">Reference proteome</keyword>
<reference evidence="10 11" key="1">
    <citation type="submission" date="2024-05" db="EMBL/GenBank/DDBJ databases">
        <authorList>
            <person name="Wallberg A."/>
        </authorList>
    </citation>
    <scope>NUCLEOTIDE SEQUENCE [LARGE SCALE GENOMIC DNA]</scope>
</reference>
<evidence type="ECO:0000256" key="3">
    <source>
        <dbReference type="ARBA" id="ARBA00022490"/>
    </source>
</evidence>
<evidence type="ECO:0000256" key="4">
    <source>
        <dbReference type="ARBA" id="ARBA00022603"/>
    </source>
</evidence>
<keyword evidence="6" id="KW-0949">S-adenosyl-L-methionine</keyword>
<dbReference type="PROSITE" id="PS50280">
    <property type="entry name" value="SET"/>
    <property type="match status" value="1"/>
</dbReference>
<dbReference type="GO" id="GO:0008276">
    <property type="term" value="F:protein methyltransferase activity"/>
    <property type="evidence" value="ECO:0007669"/>
    <property type="project" value="UniProtKB-ARBA"/>
</dbReference>
<keyword evidence="4" id="KW-0489">Methyltransferase</keyword>
<dbReference type="SUPFAM" id="SSF82199">
    <property type="entry name" value="SET domain"/>
    <property type="match status" value="1"/>
</dbReference>
<dbReference type="GO" id="GO:0042826">
    <property type="term" value="F:histone deacetylase binding"/>
    <property type="evidence" value="ECO:0007669"/>
    <property type="project" value="TreeGrafter"/>
</dbReference>
<evidence type="ECO:0000256" key="6">
    <source>
        <dbReference type="ARBA" id="ARBA00022691"/>
    </source>
</evidence>
<sequence length="688" mass="78929">MSKKMEHICVNIMKELKLNGRLKVLGELFHYRNNLEDMFRFIWNMPEFHKCVVPDMISSAKSQNEAENLLADGYTAFQNKLYKESLELYNLCIMKAPHAGIALKDNMNVSNEESTKNECLILSSAYARRSELLFELKQYKMCIADIDRVLQYGSSELLELMQNDLQERKNDCLLALKSENENKNKNANVLPVDETKNQAQANELPARDNCKPSLQKNGITSKTNEELLFSYKSPSPPKLAEFNANIPCLSDSLEVKYNPLKGRFIHARRDIHPGEMVLAEEPYMCSPNTKEEVIRNCCCNCLKRCHAPIPCTTCQTVVFCNESCRASAMSSFHHVECQMLPTCISLGIDNNAIVACRLLTKTTFNTLKKIVPQLNMEKIEKTRESQGFDEDGRYISTDYRTIYHLEGNIMDRSMLDIFHKGVKSFLLTKMLLLSKHFFINESKEPIDPDLDDIIMIGALLLNHLMGLPQNIFAVTEFQLNLDSIGEANTQIGIGEGAYSTASLFNHSCNANTMRCNYGNVMVIYAKSFIPVGTELTTCYRNLYSTKETKERRKELQKDYKFLCNCYACLNDWPLIKNLPSSSKISIEKVNLLKDHNFPVDEKVLENQLHEVIEGYSKAFKVNDKEIEILQSAMLKTIEFMDKYVEIPCKEYAVAQIMLKHCFERKASLYCFRRKVVQSTHQEEEETNI</sequence>
<dbReference type="CDD" id="cd10536">
    <property type="entry name" value="SET_SMYD4"/>
    <property type="match status" value="1"/>
</dbReference>
<feature type="domain" description="SET" evidence="9">
    <location>
        <begin position="251"/>
        <end position="540"/>
    </location>
</feature>
<keyword evidence="3" id="KW-0963">Cytoplasm</keyword>
<dbReference type="GO" id="GO:0005634">
    <property type="term" value="C:nucleus"/>
    <property type="evidence" value="ECO:0007669"/>
    <property type="project" value="UniProtKB-SubCell"/>
</dbReference>
<comment type="catalytic activity">
    <reaction evidence="8">
        <text>L-lysyl-[protein] + S-adenosyl-L-methionine = N(6)-methyl-L-lysyl-[protein] + S-adenosyl-L-homocysteine + H(+)</text>
        <dbReference type="Rhea" id="RHEA:51736"/>
        <dbReference type="Rhea" id="RHEA-COMP:9752"/>
        <dbReference type="Rhea" id="RHEA-COMP:13053"/>
        <dbReference type="ChEBI" id="CHEBI:15378"/>
        <dbReference type="ChEBI" id="CHEBI:29969"/>
        <dbReference type="ChEBI" id="CHEBI:57856"/>
        <dbReference type="ChEBI" id="CHEBI:59789"/>
        <dbReference type="ChEBI" id="CHEBI:61929"/>
    </reaction>
</comment>
<evidence type="ECO:0000256" key="2">
    <source>
        <dbReference type="ARBA" id="ARBA00004496"/>
    </source>
</evidence>
<proteinExistence type="predicted"/>
<name>A0AAV2RYM7_MEGNR</name>
<dbReference type="Pfam" id="PF00856">
    <property type="entry name" value="SET"/>
    <property type="match status" value="1"/>
</dbReference>
<evidence type="ECO:0000259" key="9">
    <source>
        <dbReference type="PROSITE" id="PS50280"/>
    </source>
</evidence>
<dbReference type="InterPro" id="IPR044421">
    <property type="entry name" value="SMYD4_SET"/>
</dbReference>
<dbReference type="GO" id="GO:0005737">
    <property type="term" value="C:cytoplasm"/>
    <property type="evidence" value="ECO:0007669"/>
    <property type="project" value="UniProtKB-SubCell"/>
</dbReference>
<evidence type="ECO:0000256" key="7">
    <source>
        <dbReference type="ARBA" id="ARBA00023242"/>
    </source>
</evidence>
<keyword evidence="5" id="KW-0808">Transferase</keyword>
<gene>
    <name evidence="10" type="ORF">MNOR_LOCUS29578</name>
</gene>
<dbReference type="EMBL" id="CAXKWB010034521">
    <property type="protein sequence ID" value="CAL4144906.1"/>
    <property type="molecule type" value="Genomic_DNA"/>
</dbReference>
<comment type="caution">
    <text evidence="10">The sequence shown here is derived from an EMBL/GenBank/DDBJ whole genome shotgun (WGS) entry which is preliminary data.</text>
</comment>
<dbReference type="InterPro" id="IPR011990">
    <property type="entry name" value="TPR-like_helical_dom_sf"/>
</dbReference>
<dbReference type="Gene3D" id="1.10.220.160">
    <property type="match status" value="1"/>
</dbReference>
<dbReference type="GO" id="GO:0008170">
    <property type="term" value="F:N-methyltransferase activity"/>
    <property type="evidence" value="ECO:0007669"/>
    <property type="project" value="UniProtKB-ARBA"/>
</dbReference>
<evidence type="ECO:0000313" key="10">
    <source>
        <dbReference type="EMBL" id="CAL4144906.1"/>
    </source>
</evidence>
<accession>A0AAV2RYM7</accession>
<protein>
    <recommendedName>
        <fullName evidence="9">SET domain-containing protein</fullName>
    </recommendedName>
</protein>
<dbReference type="GO" id="GO:0032259">
    <property type="term" value="P:methylation"/>
    <property type="evidence" value="ECO:0007669"/>
    <property type="project" value="UniProtKB-KW"/>
</dbReference>
<dbReference type="GO" id="GO:0008757">
    <property type="term" value="F:S-adenosylmethionine-dependent methyltransferase activity"/>
    <property type="evidence" value="ECO:0007669"/>
    <property type="project" value="UniProtKB-ARBA"/>
</dbReference>
<dbReference type="Proteomes" id="UP001497623">
    <property type="component" value="Unassembled WGS sequence"/>
</dbReference>
<dbReference type="InterPro" id="IPR046341">
    <property type="entry name" value="SET_dom_sf"/>
</dbReference>
<organism evidence="10 11">
    <name type="scientific">Meganyctiphanes norvegica</name>
    <name type="common">Northern krill</name>
    <name type="synonym">Thysanopoda norvegica</name>
    <dbReference type="NCBI Taxonomy" id="48144"/>
    <lineage>
        <taxon>Eukaryota</taxon>
        <taxon>Metazoa</taxon>
        <taxon>Ecdysozoa</taxon>
        <taxon>Arthropoda</taxon>
        <taxon>Crustacea</taxon>
        <taxon>Multicrustacea</taxon>
        <taxon>Malacostraca</taxon>
        <taxon>Eumalacostraca</taxon>
        <taxon>Eucarida</taxon>
        <taxon>Euphausiacea</taxon>
        <taxon>Euphausiidae</taxon>
        <taxon>Meganyctiphanes</taxon>
    </lineage>
</organism>
<dbReference type="PANTHER" id="PTHR46165">
    <property type="entry name" value="SET AND MYND DOMAIN-CONTAINING PROTEIN 4"/>
    <property type="match status" value="1"/>
</dbReference>